<reference evidence="3 4" key="1">
    <citation type="journal article" date="2017" name="Nat. Ecol. Evol.">
        <title>Scallop genome provides insights into evolution of bilaterian karyotype and development.</title>
        <authorList>
            <person name="Wang S."/>
            <person name="Zhang J."/>
            <person name="Jiao W."/>
            <person name="Li J."/>
            <person name="Xun X."/>
            <person name="Sun Y."/>
            <person name="Guo X."/>
            <person name="Huan P."/>
            <person name="Dong B."/>
            <person name="Zhang L."/>
            <person name="Hu X."/>
            <person name="Sun X."/>
            <person name="Wang J."/>
            <person name="Zhao C."/>
            <person name="Wang Y."/>
            <person name="Wang D."/>
            <person name="Huang X."/>
            <person name="Wang R."/>
            <person name="Lv J."/>
            <person name="Li Y."/>
            <person name="Zhang Z."/>
            <person name="Liu B."/>
            <person name="Lu W."/>
            <person name="Hui Y."/>
            <person name="Liang J."/>
            <person name="Zhou Z."/>
            <person name="Hou R."/>
            <person name="Li X."/>
            <person name="Liu Y."/>
            <person name="Li H."/>
            <person name="Ning X."/>
            <person name="Lin Y."/>
            <person name="Zhao L."/>
            <person name="Xing Q."/>
            <person name="Dou J."/>
            <person name="Li Y."/>
            <person name="Mao J."/>
            <person name="Guo H."/>
            <person name="Dou H."/>
            <person name="Li T."/>
            <person name="Mu C."/>
            <person name="Jiang W."/>
            <person name="Fu Q."/>
            <person name="Fu X."/>
            <person name="Miao Y."/>
            <person name="Liu J."/>
            <person name="Yu Q."/>
            <person name="Li R."/>
            <person name="Liao H."/>
            <person name="Li X."/>
            <person name="Kong Y."/>
            <person name="Jiang Z."/>
            <person name="Chourrout D."/>
            <person name="Li R."/>
            <person name="Bao Z."/>
        </authorList>
    </citation>
    <scope>NUCLEOTIDE SEQUENCE [LARGE SCALE GENOMIC DNA]</scope>
    <source>
        <strain evidence="3 4">PY_sf001</strain>
    </source>
</reference>
<dbReference type="Pfam" id="PF13191">
    <property type="entry name" value="AAA_16"/>
    <property type="match status" value="1"/>
</dbReference>
<feature type="domain" description="AAA+ ATPase" evidence="2">
    <location>
        <begin position="139"/>
        <end position="293"/>
    </location>
</feature>
<evidence type="ECO:0000256" key="1">
    <source>
        <dbReference type="SAM" id="MobiDB-lite"/>
    </source>
</evidence>
<dbReference type="PANTHER" id="PTHR47691:SF3">
    <property type="entry name" value="HTH-TYPE TRANSCRIPTIONAL REGULATOR RV0890C-RELATED"/>
    <property type="match status" value="1"/>
</dbReference>
<dbReference type="EMBL" id="NEDP02003883">
    <property type="protein sequence ID" value="OWF47469.1"/>
    <property type="molecule type" value="Genomic_DNA"/>
</dbReference>
<dbReference type="AlphaFoldDB" id="A0A210QFI7"/>
<dbReference type="InterPro" id="IPR041664">
    <property type="entry name" value="AAA_16"/>
</dbReference>
<dbReference type="STRING" id="6573.A0A210QFI7"/>
<name>A0A210QFI7_MIZYE</name>
<feature type="region of interest" description="Disordered" evidence="1">
    <location>
        <begin position="932"/>
        <end position="979"/>
    </location>
</feature>
<proteinExistence type="predicted"/>
<feature type="region of interest" description="Disordered" evidence="1">
    <location>
        <begin position="1185"/>
        <end position="1230"/>
    </location>
</feature>
<protein>
    <recommendedName>
        <fullName evidence="2">AAA+ ATPase domain-containing protein</fullName>
    </recommendedName>
</protein>
<dbReference type="SUPFAM" id="SSF52540">
    <property type="entry name" value="P-loop containing nucleoside triphosphate hydrolases"/>
    <property type="match status" value="1"/>
</dbReference>
<dbReference type="Gene3D" id="3.40.50.300">
    <property type="entry name" value="P-loop containing nucleotide triphosphate hydrolases"/>
    <property type="match status" value="1"/>
</dbReference>
<gene>
    <name evidence="3" type="ORF">KP79_PYT07702</name>
</gene>
<dbReference type="Proteomes" id="UP000242188">
    <property type="component" value="Unassembled WGS sequence"/>
</dbReference>
<dbReference type="InterPro" id="IPR019734">
    <property type="entry name" value="TPR_rpt"/>
</dbReference>
<dbReference type="PANTHER" id="PTHR47691">
    <property type="entry name" value="REGULATOR-RELATED"/>
    <property type="match status" value="1"/>
</dbReference>
<dbReference type="InterPro" id="IPR003593">
    <property type="entry name" value="AAA+_ATPase"/>
</dbReference>
<dbReference type="SMART" id="SM00382">
    <property type="entry name" value="AAA"/>
    <property type="match status" value="1"/>
</dbReference>
<sequence length="1230" mass="142310">MAALGRTKVQSWDIIRHDLIEEFDTSPLVFDQVLECSETYMHTHGGNLPPQNGQEYFDRLEGKLTKLNMLDFLITVMEQLNVHTDMGTVCQDKVLRGYREKLEECQRAEMEDEEENKNFVGREKYIDDIVKMFEDDRNKYKGVCIRGMGGLGKTTLANQICRKLKGEWRVVKVDLREVLKLRDMLMYIFKQLTCQTLIRGEEEDILERIKEFLRKDNAIECKTILMLDNIEDVMDGEGTNRFLKDFFDKFINFIGEFGDKCKMRLLLTSRLSLFDHPRLSGAVRTLLRLFKGHDRVYGLIVEKEILPFEASEALKLFEKSIGENQIDTIQRERIVELCGYSPIAITILCKSMCHDGLTPESIIQDLGQNFWLRRILRTPNVAGCLEKSFESLNQCAKKNLIRLSVFHSAPFDIFAAADVLRTTATRFECKNEPTPKEKLDILKLRSFIEISEHEDTVRYSLHPLVFHLLKGKVKSKQFKKDFQIAKERFVEYFRKEICEVAKKMDKDCRKGNMVLENNMKHVKNFYEFMATDDLQELVITKPADSMTTIVESRRIYEIADILLYDDTKWSLIQNAITKTKASEENQLRHFFWRVCEIALLLDLDRNQEAKKKIDSLDKLLSPTLREMDDMAMAAVQGSLFFQMGRYFRKEYDCEKALHYLELAEKGIREVGTDHKILLSKIYNVMGGSEYRKKKPDYKLAREFHERALQIIIVYTNRRCFNIETPEYLQNIGTCLFKDGESLRKRGKEKEAEVKYQEAIKRYDVAIQLDKQMKLDKMECHAQILQNRGEVYCALECWDKAEGDLKHSMSLRQMILSPPHRQLTLVLFKTAQLLYKKGVWLYHKGDKDHARESMLLGKGLCEKISDLTINGGLPVTDGNYSEVKELTFKLLGTLQEHQTSKLIRNKYRKFEKGAFDKQISKTRSIGKSHFTQNQKYSRTWREPTDKAHCDSDSSSDDDDDDDDHADDDGDGDYDSAHLSKMSEREKAVDLTGVTYVGNARFIRNTQKYLFQVVLKESGEEENEEEEGDIDIEARISALIDNIDMIYFESCKNGNNTNGDDSMRLNIKEEDNTHRRCSVGENGDLGNSDTSIQGRTVSPMDVGDCVIYDSTKPIASARVLAGVTHTDTHREQNVQASCVAEPAPLEYNMDNDYAFAASEQVNRVNNYKSSASLLLEKPNVDLILKGEDTDTDEIEPTSIKQKKRKRSLNQEVGKRSSLMNWKRSRRYRDSNT</sequence>
<dbReference type="InterPro" id="IPR011990">
    <property type="entry name" value="TPR-like_helical_dom_sf"/>
</dbReference>
<evidence type="ECO:0000313" key="3">
    <source>
        <dbReference type="EMBL" id="OWF47469.1"/>
    </source>
</evidence>
<feature type="compositionally biased region" description="Acidic residues" evidence="1">
    <location>
        <begin position="952"/>
        <end position="972"/>
    </location>
</feature>
<keyword evidence="4" id="KW-1185">Reference proteome</keyword>
<organism evidence="3 4">
    <name type="scientific">Mizuhopecten yessoensis</name>
    <name type="common">Japanese scallop</name>
    <name type="synonym">Patinopecten yessoensis</name>
    <dbReference type="NCBI Taxonomy" id="6573"/>
    <lineage>
        <taxon>Eukaryota</taxon>
        <taxon>Metazoa</taxon>
        <taxon>Spiralia</taxon>
        <taxon>Lophotrochozoa</taxon>
        <taxon>Mollusca</taxon>
        <taxon>Bivalvia</taxon>
        <taxon>Autobranchia</taxon>
        <taxon>Pteriomorphia</taxon>
        <taxon>Pectinida</taxon>
        <taxon>Pectinoidea</taxon>
        <taxon>Pectinidae</taxon>
        <taxon>Mizuhopecten</taxon>
    </lineage>
</organism>
<evidence type="ECO:0000259" key="2">
    <source>
        <dbReference type="SMART" id="SM00382"/>
    </source>
</evidence>
<dbReference type="InterPro" id="IPR027417">
    <property type="entry name" value="P-loop_NTPase"/>
</dbReference>
<accession>A0A210QFI7</accession>
<feature type="compositionally biased region" description="Basic and acidic residues" evidence="1">
    <location>
        <begin position="938"/>
        <end position="950"/>
    </location>
</feature>
<dbReference type="PRINTS" id="PR00364">
    <property type="entry name" value="DISEASERSIST"/>
</dbReference>
<dbReference type="OrthoDB" id="6125577at2759"/>
<dbReference type="SUPFAM" id="SSF48452">
    <property type="entry name" value="TPR-like"/>
    <property type="match status" value="1"/>
</dbReference>
<evidence type="ECO:0000313" key="4">
    <source>
        <dbReference type="Proteomes" id="UP000242188"/>
    </source>
</evidence>
<comment type="caution">
    <text evidence="3">The sequence shown here is derived from an EMBL/GenBank/DDBJ whole genome shotgun (WGS) entry which is preliminary data.</text>
</comment>
<dbReference type="Gene3D" id="1.25.40.10">
    <property type="entry name" value="Tetratricopeptide repeat domain"/>
    <property type="match status" value="1"/>
</dbReference>
<dbReference type="SMART" id="SM00028">
    <property type="entry name" value="TPR"/>
    <property type="match status" value="2"/>
</dbReference>